<accession>A0A2P5I9V3</accession>
<reference evidence="3" key="1">
    <citation type="submission" date="2017-09" db="EMBL/GenBank/DDBJ databases">
        <title>Polyketide synthases of a Diaporthe helianthi virulent isolate.</title>
        <authorList>
            <person name="Baroncelli R."/>
        </authorList>
    </citation>
    <scope>NUCLEOTIDE SEQUENCE [LARGE SCALE GENOMIC DNA]</scope>
    <source>
        <strain evidence="3">7/96</strain>
    </source>
</reference>
<keyword evidence="4" id="KW-1185">Reference proteome</keyword>
<dbReference type="Proteomes" id="UP000094444">
    <property type="component" value="Unassembled WGS sequence"/>
</dbReference>
<feature type="compositionally biased region" description="Acidic residues" evidence="1">
    <location>
        <begin position="193"/>
        <end position="204"/>
    </location>
</feature>
<feature type="region of interest" description="Disordered" evidence="1">
    <location>
        <begin position="1"/>
        <end position="34"/>
    </location>
</feature>
<dbReference type="SUPFAM" id="SSF46689">
    <property type="entry name" value="Homeodomain-like"/>
    <property type="match status" value="2"/>
</dbReference>
<evidence type="ECO:0000313" key="3">
    <source>
        <dbReference type="EMBL" id="POS79282.1"/>
    </source>
</evidence>
<feature type="region of interest" description="Disordered" evidence="1">
    <location>
        <begin position="171"/>
        <end position="281"/>
    </location>
</feature>
<feature type="compositionally biased region" description="Basic and acidic residues" evidence="1">
    <location>
        <begin position="476"/>
        <end position="488"/>
    </location>
</feature>
<dbReference type="SMART" id="SM00717">
    <property type="entry name" value="SANT"/>
    <property type="match status" value="3"/>
</dbReference>
<name>A0A2P5I9V3_DIAHE</name>
<dbReference type="AlphaFoldDB" id="A0A2P5I9V3"/>
<feature type="compositionally biased region" description="Basic and acidic residues" evidence="1">
    <location>
        <begin position="333"/>
        <end position="349"/>
    </location>
</feature>
<evidence type="ECO:0000256" key="1">
    <source>
        <dbReference type="SAM" id="MobiDB-lite"/>
    </source>
</evidence>
<evidence type="ECO:0000313" key="4">
    <source>
        <dbReference type="Proteomes" id="UP000094444"/>
    </source>
</evidence>
<dbReference type="InterPro" id="IPR009057">
    <property type="entry name" value="Homeodomain-like_sf"/>
</dbReference>
<feature type="domain" description="Myb-like" evidence="2">
    <location>
        <begin position="614"/>
        <end position="671"/>
    </location>
</feature>
<feature type="compositionally biased region" description="Basic and acidic residues" evidence="1">
    <location>
        <begin position="564"/>
        <end position="582"/>
    </location>
</feature>
<dbReference type="EMBL" id="MAVT02000125">
    <property type="protein sequence ID" value="POS79282.1"/>
    <property type="molecule type" value="Genomic_DNA"/>
</dbReference>
<dbReference type="PROSITE" id="PS50090">
    <property type="entry name" value="MYB_LIKE"/>
    <property type="match status" value="2"/>
</dbReference>
<feature type="compositionally biased region" description="Basic and acidic residues" evidence="1">
    <location>
        <begin position="257"/>
        <end position="266"/>
    </location>
</feature>
<dbReference type="CDD" id="cd00167">
    <property type="entry name" value="SANT"/>
    <property type="match status" value="1"/>
</dbReference>
<feature type="compositionally biased region" description="Acidic residues" evidence="1">
    <location>
        <begin position="781"/>
        <end position="790"/>
    </location>
</feature>
<evidence type="ECO:0000259" key="2">
    <source>
        <dbReference type="PROSITE" id="PS50090"/>
    </source>
</evidence>
<feature type="region of interest" description="Disordered" evidence="1">
    <location>
        <begin position="672"/>
        <end position="712"/>
    </location>
</feature>
<feature type="region of interest" description="Disordered" evidence="1">
    <location>
        <begin position="333"/>
        <end position="391"/>
    </location>
</feature>
<feature type="domain" description="Myb-like" evidence="2">
    <location>
        <begin position="702"/>
        <end position="751"/>
    </location>
</feature>
<feature type="compositionally biased region" description="Basic residues" evidence="1">
    <location>
        <begin position="244"/>
        <end position="256"/>
    </location>
</feature>
<feature type="region of interest" description="Disordered" evidence="1">
    <location>
        <begin position="756"/>
        <end position="847"/>
    </location>
</feature>
<comment type="caution">
    <text evidence="3">The sequence shown here is derived from an EMBL/GenBank/DDBJ whole genome shotgun (WGS) entry which is preliminary data.</text>
</comment>
<dbReference type="InterPro" id="IPR001005">
    <property type="entry name" value="SANT/Myb"/>
</dbReference>
<protein>
    <recommendedName>
        <fullName evidence="2">Myb-like domain-containing protein</fullName>
    </recommendedName>
</protein>
<feature type="compositionally biased region" description="Basic residues" evidence="1">
    <location>
        <begin position="812"/>
        <end position="821"/>
    </location>
</feature>
<gene>
    <name evidence="3" type="ORF">DHEL01_v202317</name>
</gene>
<dbReference type="OrthoDB" id="10365941at2759"/>
<feature type="compositionally biased region" description="Polar residues" evidence="1">
    <location>
        <begin position="10"/>
        <end position="32"/>
    </location>
</feature>
<feature type="compositionally biased region" description="Basic and acidic residues" evidence="1">
    <location>
        <begin position="697"/>
        <end position="712"/>
    </location>
</feature>
<feature type="compositionally biased region" description="Polar residues" evidence="1">
    <location>
        <begin position="682"/>
        <end position="694"/>
    </location>
</feature>
<sequence>MGALVDYESDGQSRNGYSASNSPDETPEQPQLSPDVDTIIQETRAEMEQARLKADQLICQFAESYVDTAGRLRDASIQRYRERLEGLPAEACAKVCETLAKDDIFCCNMDFGNGHLSYGGMSFTYKIESDAAFNALSHHAWKDLHQLFIKNQSTPLSGNGLEQGQPCVVHLAQPDDDEDGLEPHQDIPPSSSEESDSSSDEEDFAPIADSDGDFGGRQGEEPRSSVSISPEWTTDEETGNLGTPKRRGVGRPSKHHVAPDGPEKRGPGRPKSKPWSAEEETLVREKMATQLKTQGDLILRLQTCMELLQVFPGRTKAAVKNKWLDLKMKDSREDLEERDRKAGAPEAKAKAKKNHGQDTGSWIKSDADDGDELEDAEVSRGPRNLSSWVSNTWTPEQDKLLSDRMKSEMQSAGVTSMKVPPALQEELASLFGRKTTAICRRWRFLAGGCWNGREKRKRENRKKDPVPSVDSENDDETKFDSPEVDRGSHEFVTQKKLVWTPERDRLLVKKMKSELKSAGVATMPVPPALQRELGKLFSVHEKTISRRWRLISETFTSSGSGQMKRKDESELPRTPGKGEGKAEGIAPASSPQLQVSDDPGDSEGAEASGSRRKSSPNKVSTWSAQEVEALTRLTKDLKSSGDIDFEEVAAQLPSPMTRTAKACKVYWHKHLQSSRGDHDRNQTPAQTADQQIVDEQTVDKQTGDKRSNKWSRDEDDHLWRLAQSGITWRDVAAQMPRRTLSACQVRYTAHLANKPEYKERLNGQPGRIIHRRGNPKRDPESDQESAEEAETVVWGARGSKHERESDDEGKKRSATRRKKHRGALEQSFPGRRDRNNGSEVEDSDEFE</sequence>
<feature type="region of interest" description="Disordered" evidence="1">
    <location>
        <begin position="454"/>
        <end position="488"/>
    </location>
</feature>
<dbReference type="Gene3D" id="1.10.10.60">
    <property type="entry name" value="Homeodomain-like"/>
    <property type="match status" value="2"/>
</dbReference>
<proteinExistence type="predicted"/>
<feature type="compositionally biased region" description="Basic and acidic residues" evidence="1">
    <location>
        <begin position="799"/>
        <end position="811"/>
    </location>
</feature>
<dbReference type="InParanoid" id="A0A2P5I9V3"/>
<organism evidence="3 4">
    <name type="scientific">Diaporthe helianthi</name>
    <dbReference type="NCBI Taxonomy" id="158607"/>
    <lineage>
        <taxon>Eukaryota</taxon>
        <taxon>Fungi</taxon>
        <taxon>Dikarya</taxon>
        <taxon>Ascomycota</taxon>
        <taxon>Pezizomycotina</taxon>
        <taxon>Sordariomycetes</taxon>
        <taxon>Sordariomycetidae</taxon>
        <taxon>Diaporthales</taxon>
        <taxon>Diaporthaceae</taxon>
        <taxon>Diaporthe</taxon>
    </lineage>
</organism>
<feature type="region of interest" description="Disordered" evidence="1">
    <location>
        <begin position="557"/>
        <end position="623"/>
    </location>
</feature>